<name>A0ACD0NNE2_9BASI</name>
<dbReference type="EMBL" id="KZ820459">
    <property type="protein sequence ID" value="PWN47346.1"/>
    <property type="molecule type" value="Genomic_DNA"/>
</dbReference>
<feature type="non-terminal residue" evidence="1">
    <location>
        <position position="364"/>
    </location>
</feature>
<protein>
    <submittedName>
        <fullName evidence="1">Alcohol dehydrogenase Adh1</fullName>
    </submittedName>
</protein>
<accession>A0ACD0NNE2</accession>
<gene>
    <name evidence="1" type="ORF">IE53DRAFT_371536</name>
</gene>
<reference evidence="1 2" key="1">
    <citation type="journal article" date="2018" name="Mol. Biol. Evol.">
        <title>Broad Genomic Sampling Reveals a Smut Pathogenic Ancestry of the Fungal Clade Ustilaginomycotina.</title>
        <authorList>
            <person name="Kijpornyongpan T."/>
            <person name="Mondo S.J."/>
            <person name="Barry K."/>
            <person name="Sandor L."/>
            <person name="Lee J."/>
            <person name="Lipzen A."/>
            <person name="Pangilinan J."/>
            <person name="LaButti K."/>
            <person name="Hainaut M."/>
            <person name="Henrissat B."/>
            <person name="Grigoriev I.V."/>
            <person name="Spatafora J.W."/>
            <person name="Aime M.C."/>
        </authorList>
    </citation>
    <scope>NUCLEOTIDE SEQUENCE [LARGE SCALE GENOMIC DNA]</scope>
    <source>
        <strain evidence="1 2">SA 807</strain>
    </source>
</reference>
<proteinExistence type="predicted"/>
<keyword evidence="2" id="KW-1185">Reference proteome</keyword>
<evidence type="ECO:0000313" key="1">
    <source>
        <dbReference type="EMBL" id="PWN47346.1"/>
    </source>
</evidence>
<dbReference type="Proteomes" id="UP000245626">
    <property type="component" value="Unassembled WGS sequence"/>
</dbReference>
<evidence type="ECO:0000313" key="2">
    <source>
        <dbReference type="Proteomes" id="UP000245626"/>
    </source>
</evidence>
<organism evidence="1 2">
    <name type="scientific">Violaceomyces palustris</name>
    <dbReference type="NCBI Taxonomy" id="1673888"/>
    <lineage>
        <taxon>Eukaryota</taxon>
        <taxon>Fungi</taxon>
        <taxon>Dikarya</taxon>
        <taxon>Basidiomycota</taxon>
        <taxon>Ustilaginomycotina</taxon>
        <taxon>Ustilaginomycetes</taxon>
        <taxon>Violaceomycetales</taxon>
        <taxon>Violaceomycetaceae</taxon>
        <taxon>Violaceomyces</taxon>
    </lineage>
</organism>
<sequence>MIATPKAPTLANIDKLPPTNYGAYNDDPSKVGVGPLELRDDIPMPKPGPGQVLVNFHYSGLCHSDIEIFYNSWPDFFPPNETQGHEGTGYVAQVGEGVKDLKVGDKVGQKFIAEVCHKCEQCKAGWETYCHDRYHSATSRPGTFQRYAVADASYVAKIPDAVELADAAPILCAGVTVYKAIKHSGVKPGEWLALVGAAGGLGHIGTQVCKALGIRCIGVDGGAEREAFVRELGAEEFVDFTKHSNPEDIAAEVVKKTGGGAHGVVVVAGHASGYVPATKMLRLRGTLVAVGLPPADQGCKIVTDPFELVLRGIKITGSNVGTKVDMEEILQLVAEGKVKPRLKVVNISELPELVKKYRHGGMTT</sequence>